<dbReference type="PANTHER" id="PTHR11525">
    <property type="entry name" value="FARNESYL-PYROPHOSPHATE SYNTHETASE"/>
    <property type="match status" value="1"/>
</dbReference>
<evidence type="ECO:0000256" key="3">
    <source>
        <dbReference type="ARBA" id="ARBA00022679"/>
    </source>
</evidence>
<keyword evidence="10" id="KW-1185">Reference proteome</keyword>
<keyword evidence="4" id="KW-0479">Metal-binding</keyword>
<protein>
    <recommendedName>
        <fullName evidence="7">Farnesyl pyrophosphate synthase</fullName>
    </recommendedName>
</protein>
<evidence type="ECO:0000313" key="9">
    <source>
        <dbReference type="EMBL" id="CAL4077934.1"/>
    </source>
</evidence>
<dbReference type="InterPro" id="IPR008949">
    <property type="entry name" value="Isoprenoid_synthase_dom_sf"/>
</dbReference>
<sequence>RSRANPAVGIVEPSSVGSDKVEKREFMAVFPDLVRDLTEIGSSSKADPGIASAQKWYAKVLQYNVVGGKMTRGLAVPASFKLLATKEQNTPENIKKAYILGWCIELLQSFFLVADDIIDGSKMRRGKPAWYCAENVGLSAINDALLLENGIYKLLKKHFKDEPYYVDILELFHETTLKTTIGQCLDTKSSGPDGRPHLEKFTISHYNAISKHKTAYYSFYLPVALAMNMVGIKNTNNIRVAEITDAELHRQAKTILIEMGQFYQVQDDYLDCFGDLSVMGKSGTDIAEGKCTWLAVVALQRATGKQLELMKEYYGRSDPESVAKIVNLYKDLGLPATYRNYEKSTVNTIRMHIHQISRGLNHNVFFNFLNIINKRSQ</sequence>
<keyword evidence="3 8" id="KW-0808">Transferase</keyword>
<comment type="caution">
    <text evidence="9">The sequence shown here is derived from an EMBL/GenBank/DDBJ whole genome shotgun (WGS) entry which is preliminary data.</text>
</comment>
<evidence type="ECO:0000313" key="10">
    <source>
        <dbReference type="Proteomes" id="UP001497623"/>
    </source>
</evidence>
<dbReference type="InterPro" id="IPR000092">
    <property type="entry name" value="Polyprenyl_synt"/>
</dbReference>
<evidence type="ECO:0000256" key="4">
    <source>
        <dbReference type="ARBA" id="ARBA00022723"/>
    </source>
</evidence>
<dbReference type="PROSITE" id="PS00444">
    <property type="entry name" value="POLYPRENYL_SYNTHASE_2"/>
    <property type="match status" value="1"/>
</dbReference>
<evidence type="ECO:0000256" key="1">
    <source>
        <dbReference type="ARBA" id="ARBA00001946"/>
    </source>
</evidence>
<dbReference type="FunFam" id="1.10.600.10:FF:000021">
    <property type="entry name" value="Farnesyl pyrophosphate synthase"/>
    <property type="match status" value="1"/>
</dbReference>
<dbReference type="Gene3D" id="1.10.600.10">
    <property type="entry name" value="Farnesyl Diphosphate Synthase"/>
    <property type="match status" value="1"/>
</dbReference>
<evidence type="ECO:0000256" key="7">
    <source>
        <dbReference type="ARBA" id="ARBA00034546"/>
    </source>
</evidence>
<dbReference type="AlphaFoldDB" id="A0AAV2QCG6"/>
<name>A0AAV2QCG6_MEGNR</name>
<dbReference type="Pfam" id="PF00348">
    <property type="entry name" value="polyprenyl_synt"/>
    <property type="match status" value="1"/>
</dbReference>
<feature type="non-terminal residue" evidence="9">
    <location>
        <position position="1"/>
    </location>
</feature>
<dbReference type="PANTHER" id="PTHR11525:SF0">
    <property type="entry name" value="FARNESYL PYROPHOSPHATE SYNTHASE"/>
    <property type="match status" value="1"/>
</dbReference>
<evidence type="ECO:0000256" key="8">
    <source>
        <dbReference type="RuleBase" id="RU004466"/>
    </source>
</evidence>
<gene>
    <name evidence="9" type="ORF">MNOR_LOCUS10531</name>
</gene>
<dbReference type="GO" id="GO:0005737">
    <property type="term" value="C:cytoplasm"/>
    <property type="evidence" value="ECO:0007669"/>
    <property type="project" value="TreeGrafter"/>
</dbReference>
<proteinExistence type="inferred from homology"/>
<dbReference type="GO" id="GO:0045337">
    <property type="term" value="P:farnesyl diphosphate biosynthetic process"/>
    <property type="evidence" value="ECO:0007669"/>
    <property type="project" value="TreeGrafter"/>
</dbReference>
<dbReference type="Proteomes" id="UP001497623">
    <property type="component" value="Unassembled WGS sequence"/>
</dbReference>
<keyword evidence="5" id="KW-0460">Magnesium</keyword>
<dbReference type="InterPro" id="IPR033749">
    <property type="entry name" value="Polyprenyl_synt_CS"/>
</dbReference>
<dbReference type="GO" id="GO:0046872">
    <property type="term" value="F:metal ion binding"/>
    <property type="evidence" value="ECO:0007669"/>
    <property type="project" value="UniProtKB-KW"/>
</dbReference>
<evidence type="ECO:0000256" key="2">
    <source>
        <dbReference type="ARBA" id="ARBA00006706"/>
    </source>
</evidence>
<dbReference type="InterPro" id="IPR039702">
    <property type="entry name" value="FPS1-like"/>
</dbReference>
<dbReference type="SFLD" id="SFLDS00005">
    <property type="entry name" value="Isoprenoid_Synthase_Type_I"/>
    <property type="match status" value="1"/>
</dbReference>
<dbReference type="EMBL" id="CAXKWB010005348">
    <property type="protein sequence ID" value="CAL4077934.1"/>
    <property type="molecule type" value="Genomic_DNA"/>
</dbReference>
<dbReference type="SUPFAM" id="SSF48576">
    <property type="entry name" value="Terpenoid synthases"/>
    <property type="match status" value="1"/>
</dbReference>
<dbReference type="PROSITE" id="PS00723">
    <property type="entry name" value="POLYPRENYL_SYNTHASE_1"/>
    <property type="match status" value="1"/>
</dbReference>
<dbReference type="SFLD" id="SFLDG01017">
    <property type="entry name" value="Polyprenyl_Transferase_Like"/>
    <property type="match status" value="1"/>
</dbReference>
<comment type="pathway">
    <text evidence="6">Pheromone biosynthesis.</text>
</comment>
<organism evidence="9 10">
    <name type="scientific">Meganyctiphanes norvegica</name>
    <name type="common">Northern krill</name>
    <name type="synonym">Thysanopoda norvegica</name>
    <dbReference type="NCBI Taxonomy" id="48144"/>
    <lineage>
        <taxon>Eukaryota</taxon>
        <taxon>Metazoa</taxon>
        <taxon>Ecdysozoa</taxon>
        <taxon>Arthropoda</taxon>
        <taxon>Crustacea</taxon>
        <taxon>Multicrustacea</taxon>
        <taxon>Malacostraca</taxon>
        <taxon>Eumalacostraca</taxon>
        <taxon>Eucarida</taxon>
        <taxon>Euphausiacea</taxon>
        <taxon>Euphausiidae</taxon>
        <taxon>Meganyctiphanes</taxon>
    </lineage>
</organism>
<dbReference type="GO" id="GO:0004337">
    <property type="term" value="F:(2E,6E)-farnesyl diphosphate synthase activity"/>
    <property type="evidence" value="ECO:0007669"/>
    <property type="project" value="TreeGrafter"/>
</dbReference>
<reference evidence="9 10" key="1">
    <citation type="submission" date="2024-05" db="EMBL/GenBank/DDBJ databases">
        <authorList>
            <person name="Wallberg A."/>
        </authorList>
    </citation>
    <scope>NUCLEOTIDE SEQUENCE [LARGE SCALE GENOMIC DNA]</scope>
</reference>
<evidence type="ECO:0000256" key="6">
    <source>
        <dbReference type="ARBA" id="ARBA00033740"/>
    </source>
</evidence>
<dbReference type="GO" id="GO:0004161">
    <property type="term" value="F:dimethylallyltranstransferase activity"/>
    <property type="evidence" value="ECO:0007669"/>
    <property type="project" value="TreeGrafter"/>
</dbReference>
<dbReference type="GO" id="GO:0042811">
    <property type="term" value="P:pheromone biosynthetic process"/>
    <property type="evidence" value="ECO:0007669"/>
    <property type="project" value="UniProtKB-ARBA"/>
</dbReference>
<evidence type="ECO:0000256" key="5">
    <source>
        <dbReference type="ARBA" id="ARBA00022842"/>
    </source>
</evidence>
<comment type="similarity">
    <text evidence="2 8">Belongs to the FPP/GGPP synthase family.</text>
</comment>
<dbReference type="CDD" id="cd00685">
    <property type="entry name" value="Trans_IPPS_HT"/>
    <property type="match status" value="1"/>
</dbReference>
<accession>A0AAV2QCG6</accession>
<comment type="cofactor">
    <cofactor evidence="1">
        <name>Mg(2+)</name>
        <dbReference type="ChEBI" id="CHEBI:18420"/>
    </cofactor>
</comment>